<keyword evidence="2" id="KW-1185">Reference proteome</keyword>
<comment type="caution">
    <text evidence="1">The sequence shown here is derived from an EMBL/GenBank/DDBJ whole genome shotgun (WGS) entry which is preliminary data.</text>
</comment>
<sequence length="145" mass="16441">MKRFLQSLVLAGAITAGSLGFQGEARANRFFNALEDYCNSRIDFTFVGPNVCFRQEENSITITSMTSDGYHLIQIIQLVRESRMTSVAVFTPDSTKIVQAHSYYLHGNQRHDYSVGSDRVLAGFLSDLDQAYDAVEYWLYAEDLY</sequence>
<name>A0A6M0RGX8_9CYAN</name>
<dbReference type="Proteomes" id="UP000481033">
    <property type="component" value="Unassembled WGS sequence"/>
</dbReference>
<evidence type="ECO:0000313" key="1">
    <source>
        <dbReference type="EMBL" id="NEZ55409.1"/>
    </source>
</evidence>
<dbReference type="AlphaFoldDB" id="A0A6M0RGX8"/>
<reference evidence="1 2" key="1">
    <citation type="journal article" date="2020" name="Microb. Ecol.">
        <title>Ecogenomics of the Marine Benthic Filamentous Cyanobacterium Adonisia.</title>
        <authorList>
            <person name="Walter J.M."/>
            <person name="Coutinho F.H."/>
            <person name="Leomil L."/>
            <person name="Hargreaves P.I."/>
            <person name="Campeao M.E."/>
            <person name="Vieira V.V."/>
            <person name="Silva B.S."/>
            <person name="Fistarol G.O."/>
            <person name="Salomon P.S."/>
            <person name="Sawabe T."/>
            <person name="Mino S."/>
            <person name="Hosokawa M."/>
            <person name="Miyashita H."/>
            <person name="Maruyama F."/>
            <person name="van Verk M.C."/>
            <person name="Dutilh B.E."/>
            <person name="Thompson C.C."/>
            <person name="Thompson F.L."/>
        </authorList>
    </citation>
    <scope>NUCLEOTIDE SEQUENCE [LARGE SCALE GENOMIC DNA]</scope>
    <source>
        <strain evidence="1 2">CCMR0081</strain>
    </source>
</reference>
<protein>
    <submittedName>
        <fullName evidence="1">Uncharacterized protein</fullName>
    </submittedName>
</protein>
<dbReference type="EMBL" id="QXHD01000004">
    <property type="protein sequence ID" value="NEZ55409.1"/>
    <property type="molecule type" value="Genomic_DNA"/>
</dbReference>
<evidence type="ECO:0000313" key="2">
    <source>
        <dbReference type="Proteomes" id="UP000481033"/>
    </source>
</evidence>
<accession>A0A6M0RGX8</accession>
<dbReference type="RefSeq" id="WP_163697256.1">
    <property type="nucleotide sequence ID" value="NZ_QXHD01000004.1"/>
</dbReference>
<proteinExistence type="predicted"/>
<gene>
    <name evidence="1" type="ORF">DXZ20_06905</name>
</gene>
<organism evidence="1 2">
    <name type="scientific">Adonisia turfae CCMR0081</name>
    <dbReference type="NCBI Taxonomy" id="2292702"/>
    <lineage>
        <taxon>Bacteria</taxon>
        <taxon>Bacillati</taxon>
        <taxon>Cyanobacteriota</taxon>
        <taxon>Adonisia</taxon>
        <taxon>Adonisia turfae</taxon>
    </lineage>
</organism>